<keyword evidence="2" id="KW-1185">Reference proteome</keyword>
<protein>
    <submittedName>
        <fullName evidence="1">Uncharacterized protein</fullName>
    </submittedName>
</protein>
<sequence>MPEVQDGADAEGLVLLDQRPDGQVVLAGHELPSTERAPSFPGCPGRAARAGSCSAGVEDRSLRLRYSRLKGRSAAAAAAAARARAGPAPAVINISLEVVDIHGAARSRTRIVCQCELRTRPCTQISLGSQSTSVTRLAGDGL</sequence>
<dbReference type="Proteomes" id="UP000314294">
    <property type="component" value="Unassembled WGS sequence"/>
</dbReference>
<name>A0A4Z2FE04_9TELE</name>
<evidence type="ECO:0000313" key="1">
    <source>
        <dbReference type="EMBL" id="TNN39466.1"/>
    </source>
</evidence>
<dbReference type="AlphaFoldDB" id="A0A4Z2FE04"/>
<gene>
    <name evidence="1" type="ORF">EYF80_050371</name>
</gene>
<reference evidence="1 2" key="1">
    <citation type="submission" date="2019-03" db="EMBL/GenBank/DDBJ databases">
        <title>First draft genome of Liparis tanakae, snailfish: a comprehensive survey of snailfish specific genes.</title>
        <authorList>
            <person name="Kim W."/>
            <person name="Song I."/>
            <person name="Jeong J.-H."/>
            <person name="Kim D."/>
            <person name="Kim S."/>
            <person name="Ryu S."/>
            <person name="Song J.Y."/>
            <person name="Lee S.K."/>
        </authorList>
    </citation>
    <scope>NUCLEOTIDE SEQUENCE [LARGE SCALE GENOMIC DNA]</scope>
    <source>
        <tissue evidence="1">Muscle</tissue>
    </source>
</reference>
<comment type="caution">
    <text evidence="1">The sequence shown here is derived from an EMBL/GenBank/DDBJ whole genome shotgun (WGS) entry which is preliminary data.</text>
</comment>
<evidence type="ECO:0000313" key="2">
    <source>
        <dbReference type="Proteomes" id="UP000314294"/>
    </source>
</evidence>
<organism evidence="1 2">
    <name type="scientific">Liparis tanakae</name>
    <name type="common">Tanaka's snailfish</name>
    <dbReference type="NCBI Taxonomy" id="230148"/>
    <lineage>
        <taxon>Eukaryota</taxon>
        <taxon>Metazoa</taxon>
        <taxon>Chordata</taxon>
        <taxon>Craniata</taxon>
        <taxon>Vertebrata</taxon>
        <taxon>Euteleostomi</taxon>
        <taxon>Actinopterygii</taxon>
        <taxon>Neopterygii</taxon>
        <taxon>Teleostei</taxon>
        <taxon>Neoteleostei</taxon>
        <taxon>Acanthomorphata</taxon>
        <taxon>Eupercaria</taxon>
        <taxon>Perciformes</taxon>
        <taxon>Cottioidei</taxon>
        <taxon>Cottales</taxon>
        <taxon>Liparidae</taxon>
        <taxon>Liparis</taxon>
    </lineage>
</organism>
<accession>A0A4Z2FE04</accession>
<dbReference type="EMBL" id="SRLO01001277">
    <property type="protein sequence ID" value="TNN39466.1"/>
    <property type="molecule type" value="Genomic_DNA"/>
</dbReference>
<proteinExistence type="predicted"/>